<dbReference type="EMBL" id="CP012328">
    <property type="protein sequence ID" value="AKU79528.1"/>
    <property type="molecule type" value="Genomic_DNA"/>
</dbReference>
<dbReference type="GO" id="GO:0032259">
    <property type="term" value="P:methylation"/>
    <property type="evidence" value="ECO:0007669"/>
    <property type="project" value="UniProtKB-KW"/>
</dbReference>
<keyword evidence="1" id="KW-0489">Methyltransferase</keyword>
<dbReference type="PATRIC" id="fig|216946.3.peg.283"/>
<dbReference type="Gene3D" id="3.40.50.150">
    <property type="entry name" value="Vaccinia Virus protein VP39"/>
    <property type="match status" value="1"/>
</dbReference>
<protein>
    <submittedName>
        <fullName evidence="1">tRNA: m1A22 methyltransferase</fullName>
    </submittedName>
</protein>
<evidence type="ECO:0000313" key="2">
    <source>
        <dbReference type="Proteomes" id="UP000067243"/>
    </source>
</evidence>
<evidence type="ECO:0000313" key="1">
    <source>
        <dbReference type="EMBL" id="AKU79528.1"/>
    </source>
</evidence>
<keyword evidence="1" id="KW-0808">Transferase</keyword>
<proteinExistence type="predicted"/>
<accession>A0A0K1P5G8</accession>
<dbReference type="RefSeq" id="WP_075048128.1">
    <property type="nucleotide sequence ID" value="NZ_CP012328.1"/>
</dbReference>
<dbReference type="PIRSF" id="PIRSF018637">
    <property type="entry name" value="TrmK"/>
    <property type="match status" value="1"/>
</dbReference>
<dbReference type="InterPro" id="IPR029063">
    <property type="entry name" value="SAM-dependent_MTases_sf"/>
</dbReference>
<name>A0A0K1P5G8_9MOLU</name>
<dbReference type="KEGG" id="stur:STURON_00282"/>
<dbReference type="PANTHER" id="PTHR38451:SF1">
    <property type="entry name" value="TRNA (ADENINE(22)-N(1))-METHYLTRANSFERASE"/>
    <property type="match status" value="1"/>
</dbReference>
<dbReference type="AlphaFoldDB" id="A0A0K1P5G8"/>
<dbReference type="SUPFAM" id="SSF53335">
    <property type="entry name" value="S-adenosyl-L-methionine-dependent methyltransferases"/>
    <property type="match status" value="1"/>
</dbReference>
<organism evidence="1 2">
    <name type="scientific">Spiroplasma turonicum</name>
    <dbReference type="NCBI Taxonomy" id="216946"/>
    <lineage>
        <taxon>Bacteria</taxon>
        <taxon>Bacillati</taxon>
        <taxon>Mycoplasmatota</taxon>
        <taxon>Mollicutes</taxon>
        <taxon>Entomoplasmatales</taxon>
        <taxon>Spiroplasmataceae</taxon>
        <taxon>Spiroplasma</taxon>
    </lineage>
</organism>
<dbReference type="InterPro" id="IPR006901">
    <property type="entry name" value="TrmK"/>
</dbReference>
<dbReference type="Pfam" id="PF12847">
    <property type="entry name" value="Methyltransf_18"/>
    <property type="match status" value="1"/>
</dbReference>
<keyword evidence="2" id="KW-1185">Reference proteome</keyword>
<dbReference type="Proteomes" id="UP000067243">
    <property type="component" value="Chromosome"/>
</dbReference>
<gene>
    <name evidence="1" type="primary">trmK</name>
    <name evidence="1" type="ORF">STURON_00282</name>
</gene>
<dbReference type="OrthoDB" id="5881184at2"/>
<reference evidence="1 2" key="1">
    <citation type="journal article" date="2015" name="Genome Announc.">
        <title>Complete Genome Sequence of Spiroplasma turonicum Strain Tab4cT, a Parasite of a Horse Fly, Haematopota sp. (Diptera: Tabanidae).</title>
        <authorList>
            <person name="Davis R.E."/>
            <person name="Shao J."/>
            <person name="Zhao Y."/>
            <person name="Gasparich G.E."/>
            <person name="Gaynor B.J."/>
            <person name="Donofrio N."/>
        </authorList>
    </citation>
    <scope>NUCLEOTIDE SEQUENCE [LARGE SCALE GENOMIC DNA]</scope>
    <source>
        <strain evidence="1 2">Tab4c</strain>
    </source>
</reference>
<sequence>MSFLTPRLFALAKLINDDDIVADIGTDHAYLPIYLAKDRKAKKIFATDIANGPLTVAKDNIRSFGVEDKIELLLEDGIKWTSNLNISIDVCIISGVGSNTMQNILKFDNKNIDSFIFCSTNSLTKLREWTKKQKYFIEKEMFVIDNDIFYEIIKVNKYAGTKVKNKKDILFGPILRKTNDKIFIQKLMLEEQNIMKIINKIPKTDKNFKDFVKTKRIISSILKKGIKNNDKTKN</sequence>
<dbReference type="STRING" id="216946.STURO_v1c02830"/>
<dbReference type="Gene3D" id="1.10.287.1890">
    <property type="match status" value="1"/>
</dbReference>
<dbReference type="GO" id="GO:0160105">
    <property type="term" value="F:tRNA (adenine(22)-N1)-methyltransferase activity"/>
    <property type="evidence" value="ECO:0007669"/>
    <property type="project" value="InterPro"/>
</dbReference>
<dbReference type="PANTHER" id="PTHR38451">
    <property type="entry name" value="TRNA (ADENINE(22)-N(1))-METHYLTRANSFERASE"/>
    <property type="match status" value="1"/>
</dbReference>